<dbReference type="FunFam" id="1.25.40.10:FF:000343">
    <property type="entry name" value="Pentatricopeptide repeat-containing protein At3g58590"/>
    <property type="match status" value="1"/>
</dbReference>
<comment type="caution">
    <text evidence="5">The sequence shown here is derived from an EMBL/GenBank/DDBJ whole genome shotgun (WGS) entry which is preliminary data.</text>
</comment>
<keyword evidence="3" id="KW-0809">Transit peptide</keyword>
<dbReference type="Gene3D" id="1.25.40.10">
    <property type="entry name" value="Tetratricopeptide repeat domain"/>
    <property type="match status" value="5"/>
</dbReference>
<gene>
    <name evidence="5" type="ORF">HHK36_014587</name>
</gene>
<feature type="repeat" description="PPR" evidence="4">
    <location>
        <begin position="105"/>
        <end position="139"/>
    </location>
</feature>
<evidence type="ECO:0000313" key="5">
    <source>
        <dbReference type="EMBL" id="KAF8398729.1"/>
    </source>
</evidence>
<proteinExistence type="inferred from homology"/>
<evidence type="ECO:0000256" key="3">
    <source>
        <dbReference type="ARBA" id="ARBA00022946"/>
    </source>
</evidence>
<dbReference type="GO" id="GO:0003723">
    <property type="term" value="F:RNA binding"/>
    <property type="evidence" value="ECO:0007669"/>
    <property type="project" value="InterPro"/>
</dbReference>
<dbReference type="InterPro" id="IPR011990">
    <property type="entry name" value="TPR-like_helical_dom_sf"/>
</dbReference>
<feature type="repeat" description="PPR" evidence="4">
    <location>
        <begin position="175"/>
        <end position="209"/>
    </location>
</feature>
<keyword evidence="6" id="KW-1185">Reference proteome</keyword>
<sequence>MLRKFHSSLYVYGSPLQKPISAMLSKSLNLLVNSPGIGIGTNHAYLLLSSIRTKSLRQAQQIHAQILINSIFPDTHLANLTVEAYFKCGKPHVAFKVLDKMPERDSFSWSPAIAFYSLNKESEKALHVFRLMNREGCDPNRSSLISSLNSCCSLSKLIQGKQIHSQILKKIPPSDVFVGNVLIDFYSKCGQLNEAEKAFNEILDRDLVSWSSMLSGYSQNGLSKKAWEFFALLNNQAMGFSHYAFSVAAKACGELEEIKRGEELHCLVLKTGFQFHVFVASALLDMYAKHGILTCARKIFDSMLEPNVVSWTSIITGYVQIDEGEEALKLFRHQIRMGIQPDPYSLSSILAACANIPALEFGKQVHALNVKSGFEFEVFAGNSLVGMYSRCGSLSDAEGTLDSMSIRDVITWTAMIAGFAQHGHGRKALETFNRMREAKMEPNAITFVAVLSACSRSGMIEEGIHHFRSMETVYGIEAGEEHYTCMVDILARAGRVKEAEELMRNMPFEPSARAWGSLLSGCRACGDLELGLKCTEELFRLEPKSASNHVLLANMYAANGRWEEMGRIRGLMKEKGLKKESGYSWIEVGKDVSIFGVGDNLHPQRHLIYATLHQLSWAMEEYI</sequence>
<evidence type="ECO:0000256" key="2">
    <source>
        <dbReference type="ARBA" id="ARBA00022737"/>
    </source>
</evidence>
<reference evidence="5 6" key="1">
    <citation type="submission" date="2020-04" db="EMBL/GenBank/DDBJ databases">
        <title>Plant Genome Project.</title>
        <authorList>
            <person name="Zhang R.-G."/>
        </authorList>
    </citation>
    <scope>NUCLEOTIDE SEQUENCE [LARGE SCALE GENOMIC DNA]</scope>
    <source>
        <strain evidence="5">YNK0</strain>
        <tissue evidence="5">Leaf</tissue>
    </source>
</reference>
<dbReference type="Pfam" id="PF01535">
    <property type="entry name" value="PPR"/>
    <property type="match status" value="7"/>
</dbReference>
<name>A0A834Z0F2_TETSI</name>
<evidence type="ECO:0000256" key="4">
    <source>
        <dbReference type="PROSITE-ProRule" id="PRU00708"/>
    </source>
</evidence>
<dbReference type="GO" id="GO:0009451">
    <property type="term" value="P:RNA modification"/>
    <property type="evidence" value="ECO:0007669"/>
    <property type="project" value="InterPro"/>
</dbReference>
<evidence type="ECO:0000313" key="6">
    <source>
        <dbReference type="Proteomes" id="UP000655225"/>
    </source>
</evidence>
<feature type="repeat" description="PPR" evidence="4">
    <location>
        <begin position="408"/>
        <end position="442"/>
    </location>
</feature>
<accession>A0A834Z0F2</accession>
<dbReference type="Proteomes" id="UP000655225">
    <property type="component" value="Unassembled WGS sequence"/>
</dbReference>
<dbReference type="AlphaFoldDB" id="A0A834Z0F2"/>
<protein>
    <submittedName>
        <fullName evidence="5">Uncharacterized protein</fullName>
    </submittedName>
</protein>
<evidence type="ECO:0000256" key="1">
    <source>
        <dbReference type="ARBA" id="ARBA00006643"/>
    </source>
</evidence>
<comment type="similarity">
    <text evidence="1">Belongs to the PPR family. PCMP-H subfamily.</text>
</comment>
<dbReference type="PROSITE" id="PS51375">
    <property type="entry name" value="PPR"/>
    <property type="match status" value="4"/>
</dbReference>
<dbReference type="PANTHER" id="PTHR47926:SF471">
    <property type="entry name" value="DYW DOMAIN-CONTAINING PROTEIN"/>
    <property type="match status" value="1"/>
</dbReference>
<dbReference type="OrthoDB" id="185373at2759"/>
<feature type="repeat" description="PPR" evidence="4">
    <location>
        <begin position="307"/>
        <end position="341"/>
    </location>
</feature>
<dbReference type="Pfam" id="PF13041">
    <property type="entry name" value="PPR_2"/>
    <property type="match status" value="2"/>
</dbReference>
<dbReference type="FunFam" id="1.25.40.10:FF:000488">
    <property type="entry name" value="Pentatricopeptide repeat-containing protein, mitochondrial"/>
    <property type="match status" value="1"/>
</dbReference>
<dbReference type="NCBIfam" id="TIGR00756">
    <property type="entry name" value="PPR"/>
    <property type="match status" value="5"/>
</dbReference>
<dbReference type="SUPFAM" id="SSF48452">
    <property type="entry name" value="TPR-like"/>
    <property type="match status" value="1"/>
</dbReference>
<keyword evidence="2" id="KW-0677">Repeat</keyword>
<dbReference type="InterPro" id="IPR046848">
    <property type="entry name" value="E_motif"/>
</dbReference>
<dbReference type="FunFam" id="1.25.40.10:FF:000090">
    <property type="entry name" value="Pentatricopeptide repeat-containing protein, chloroplastic"/>
    <property type="match status" value="1"/>
</dbReference>
<dbReference type="InterPro" id="IPR046960">
    <property type="entry name" value="PPR_At4g14850-like_plant"/>
</dbReference>
<dbReference type="InterPro" id="IPR002885">
    <property type="entry name" value="PPR_rpt"/>
</dbReference>
<dbReference type="PANTHER" id="PTHR47926">
    <property type="entry name" value="PENTATRICOPEPTIDE REPEAT-CONTAINING PROTEIN"/>
    <property type="match status" value="1"/>
</dbReference>
<dbReference type="OMA" id="KCAEQLF"/>
<dbReference type="EMBL" id="JABCRI010000010">
    <property type="protein sequence ID" value="KAF8398729.1"/>
    <property type="molecule type" value="Genomic_DNA"/>
</dbReference>
<organism evidence="5 6">
    <name type="scientific">Tetracentron sinense</name>
    <name type="common">Spur-leaf</name>
    <dbReference type="NCBI Taxonomy" id="13715"/>
    <lineage>
        <taxon>Eukaryota</taxon>
        <taxon>Viridiplantae</taxon>
        <taxon>Streptophyta</taxon>
        <taxon>Embryophyta</taxon>
        <taxon>Tracheophyta</taxon>
        <taxon>Spermatophyta</taxon>
        <taxon>Magnoliopsida</taxon>
        <taxon>Trochodendrales</taxon>
        <taxon>Trochodendraceae</taxon>
        <taxon>Tetracentron</taxon>
    </lineage>
</organism>
<dbReference type="Pfam" id="PF20431">
    <property type="entry name" value="E_motif"/>
    <property type="match status" value="1"/>
</dbReference>